<accession>A0A0A2F287</accession>
<evidence type="ECO:0000256" key="1">
    <source>
        <dbReference type="SAM" id="Phobius"/>
    </source>
</evidence>
<sequence>MKKALFKDWAILSHLALILIIGYFLISVLHLAPTLFGYGQEGLPLLLATSLFSVVVFGGGAVWQAFLFSDRPASFLGLQPYQTDWHKVVLLLLSYAGCLLTVVLTTKGVKLLLPFLPPAWQEEINRSGAHYTSLIKEMLQGGKGWALLAIAIIPGITEELFFRGAVLRWMRRVTRNRWHAAIWLTAIVFSVAHLDLMGFFPRIVLGAYLGYVYYHTRSIYAPMALHILNNAIALCSLSLDR</sequence>
<feature type="domain" description="CAAX prenyl protease 2/Lysostaphin resistance protein A-like" evidence="2">
    <location>
        <begin position="145"/>
        <end position="232"/>
    </location>
</feature>
<keyword evidence="1" id="KW-0812">Transmembrane</keyword>
<dbReference type="PANTHER" id="PTHR36435">
    <property type="entry name" value="SLR1288 PROTEIN"/>
    <property type="match status" value="1"/>
</dbReference>
<feature type="transmembrane region" description="Helical" evidence="1">
    <location>
        <begin position="178"/>
        <end position="199"/>
    </location>
</feature>
<keyword evidence="4" id="KW-1185">Reference proteome</keyword>
<feature type="transmembrane region" description="Helical" evidence="1">
    <location>
        <begin position="88"/>
        <end position="106"/>
    </location>
</feature>
<feature type="transmembrane region" description="Helical" evidence="1">
    <location>
        <begin position="219"/>
        <end position="239"/>
    </location>
</feature>
<dbReference type="RefSeq" id="WP_039426293.1">
    <property type="nucleotide sequence ID" value="NZ_JRAK01000134.1"/>
</dbReference>
<dbReference type="InterPro" id="IPR003675">
    <property type="entry name" value="Rce1/LyrA-like_dom"/>
</dbReference>
<keyword evidence="1" id="KW-1133">Transmembrane helix</keyword>
<keyword evidence="1" id="KW-0472">Membrane</keyword>
<feature type="transmembrane region" description="Helical" evidence="1">
    <location>
        <begin position="12"/>
        <end position="33"/>
    </location>
</feature>
<evidence type="ECO:0000259" key="2">
    <source>
        <dbReference type="Pfam" id="PF02517"/>
    </source>
</evidence>
<dbReference type="EMBL" id="JRAK01000134">
    <property type="protein sequence ID" value="KGN85131.1"/>
    <property type="molecule type" value="Genomic_DNA"/>
</dbReference>
<gene>
    <name evidence="3" type="ORF">HR15_10100</name>
</gene>
<dbReference type="PANTHER" id="PTHR36435:SF1">
    <property type="entry name" value="CAAX AMINO TERMINAL PROTEASE FAMILY PROTEIN"/>
    <property type="match status" value="1"/>
</dbReference>
<feature type="transmembrane region" description="Helical" evidence="1">
    <location>
        <begin position="45"/>
        <end position="68"/>
    </location>
</feature>
<evidence type="ECO:0000313" key="4">
    <source>
        <dbReference type="Proteomes" id="UP000030146"/>
    </source>
</evidence>
<comment type="caution">
    <text evidence="3">The sequence shown here is derived from an EMBL/GenBank/DDBJ whole genome shotgun (WGS) entry which is preliminary data.</text>
</comment>
<dbReference type="AlphaFoldDB" id="A0A0A2F287"/>
<protein>
    <submittedName>
        <fullName evidence="3">Abortive phage infection protein</fullName>
    </submittedName>
</protein>
<feature type="transmembrane region" description="Helical" evidence="1">
    <location>
        <begin position="145"/>
        <end position="166"/>
    </location>
</feature>
<reference evidence="3 4" key="1">
    <citation type="submission" date="2014-08" db="EMBL/GenBank/DDBJ databases">
        <title>Porphyromonas gulae strain:COT-052_OH3439 Genome sequencing.</title>
        <authorList>
            <person name="Wallis C."/>
            <person name="Deusch O."/>
            <person name="O'Flynn C."/>
            <person name="Davis I."/>
            <person name="Jospin G."/>
            <person name="Darling A.E."/>
            <person name="Coil D.A."/>
            <person name="Alexiev A."/>
            <person name="Horsfall A."/>
            <person name="Kirkwood N."/>
            <person name="Harris S."/>
            <person name="Eisen J.A."/>
        </authorList>
    </citation>
    <scope>NUCLEOTIDE SEQUENCE [LARGE SCALE GENOMIC DNA]</scope>
    <source>
        <strain evidence="4">COT-052 OH3439</strain>
    </source>
</reference>
<name>A0A0A2F287_9PORP</name>
<dbReference type="GO" id="GO:0004175">
    <property type="term" value="F:endopeptidase activity"/>
    <property type="evidence" value="ECO:0007669"/>
    <property type="project" value="UniProtKB-ARBA"/>
</dbReference>
<dbReference type="InterPro" id="IPR052710">
    <property type="entry name" value="CAAX_protease"/>
</dbReference>
<dbReference type="Proteomes" id="UP000030146">
    <property type="component" value="Unassembled WGS sequence"/>
</dbReference>
<dbReference type="GO" id="GO:0080120">
    <property type="term" value="P:CAAX-box protein maturation"/>
    <property type="evidence" value="ECO:0007669"/>
    <property type="project" value="UniProtKB-ARBA"/>
</dbReference>
<evidence type="ECO:0000313" key="3">
    <source>
        <dbReference type="EMBL" id="KGN85131.1"/>
    </source>
</evidence>
<proteinExistence type="predicted"/>
<organism evidence="3 4">
    <name type="scientific">Porphyromonas gulae</name>
    <dbReference type="NCBI Taxonomy" id="111105"/>
    <lineage>
        <taxon>Bacteria</taxon>
        <taxon>Pseudomonadati</taxon>
        <taxon>Bacteroidota</taxon>
        <taxon>Bacteroidia</taxon>
        <taxon>Bacteroidales</taxon>
        <taxon>Porphyromonadaceae</taxon>
        <taxon>Porphyromonas</taxon>
    </lineage>
</organism>
<dbReference type="Pfam" id="PF02517">
    <property type="entry name" value="Rce1-like"/>
    <property type="match status" value="1"/>
</dbReference>